<evidence type="ECO:0000259" key="4">
    <source>
        <dbReference type="PROSITE" id="PS50118"/>
    </source>
</evidence>
<dbReference type="GO" id="GO:0005634">
    <property type="term" value="C:nucleus"/>
    <property type="evidence" value="ECO:0007669"/>
    <property type="project" value="UniProtKB-UniRule"/>
</dbReference>
<dbReference type="InterPro" id="IPR036910">
    <property type="entry name" value="HMG_box_dom_sf"/>
</dbReference>
<protein>
    <submittedName>
        <fullName evidence="6">HMG box domain-containing protein</fullName>
    </submittedName>
</protein>
<dbReference type="PROSITE" id="PS50118">
    <property type="entry name" value="HMG_BOX_2"/>
    <property type="match status" value="1"/>
</dbReference>
<feature type="DNA-binding region" description="HMG box" evidence="2">
    <location>
        <begin position="35"/>
        <end position="99"/>
    </location>
</feature>
<dbReference type="InterPro" id="IPR050342">
    <property type="entry name" value="HMGB"/>
</dbReference>
<feature type="region of interest" description="Disordered" evidence="3">
    <location>
        <begin position="1"/>
        <end position="36"/>
    </location>
</feature>
<reference evidence="6" key="1">
    <citation type="submission" date="2022-11" db="UniProtKB">
        <authorList>
            <consortium name="WormBaseParasite"/>
        </authorList>
    </citation>
    <scope>IDENTIFICATION</scope>
</reference>
<accession>A0A915Q4M4</accession>
<dbReference type="Proteomes" id="UP000887581">
    <property type="component" value="Unplaced"/>
</dbReference>
<dbReference type="GO" id="GO:0006357">
    <property type="term" value="P:regulation of transcription by RNA polymerase II"/>
    <property type="evidence" value="ECO:0007669"/>
    <property type="project" value="TreeGrafter"/>
</dbReference>
<dbReference type="Pfam" id="PF00505">
    <property type="entry name" value="HMG_box"/>
    <property type="match status" value="1"/>
</dbReference>
<organism evidence="5 6">
    <name type="scientific">Setaria digitata</name>
    <dbReference type="NCBI Taxonomy" id="48799"/>
    <lineage>
        <taxon>Eukaryota</taxon>
        <taxon>Metazoa</taxon>
        <taxon>Ecdysozoa</taxon>
        <taxon>Nematoda</taxon>
        <taxon>Chromadorea</taxon>
        <taxon>Rhabditida</taxon>
        <taxon>Spirurina</taxon>
        <taxon>Spiruromorpha</taxon>
        <taxon>Filarioidea</taxon>
        <taxon>Setariidae</taxon>
        <taxon>Setaria</taxon>
    </lineage>
</organism>
<dbReference type="WBParaSite" id="sdigi.contig739.g9641.t1">
    <property type="protein sequence ID" value="sdigi.contig739.g9641.t1"/>
    <property type="gene ID" value="sdigi.contig739.g9641"/>
</dbReference>
<evidence type="ECO:0000313" key="6">
    <source>
        <dbReference type="WBParaSite" id="sdigi.contig739.g9641.t1"/>
    </source>
</evidence>
<name>A0A915Q4M4_9BILA</name>
<feature type="compositionally biased region" description="Basic residues" evidence="3">
    <location>
        <begin position="1"/>
        <end position="13"/>
    </location>
</feature>
<dbReference type="Gene3D" id="1.10.30.10">
    <property type="entry name" value="High mobility group box domain"/>
    <property type="match status" value="1"/>
</dbReference>
<evidence type="ECO:0000313" key="5">
    <source>
        <dbReference type="Proteomes" id="UP000887581"/>
    </source>
</evidence>
<evidence type="ECO:0000256" key="1">
    <source>
        <dbReference type="ARBA" id="ARBA00023125"/>
    </source>
</evidence>
<dbReference type="SUPFAM" id="SSF47095">
    <property type="entry name" value="HMG-box"/>
    <property type="match status" value="1"/>
</dbReference>
<evidence type="ECO:0000256" key="2">
    <source>
        <dbReference type="PROSITE-ProRule" id="PRU00267"/>
    </source>
</evidence>
<dbReference type="InterPro" id="IPR009071">
    <property type="entry name" value="HMG_box_dom"/>
</dbReference>
<dbReference type="GO" id="GO:0003677">
    <property type="term" value="F:DNA binding"/>
    <property type="evidence" value="ECO:0007669"/>
    <property type="project" value="UniProtKB-UniRule"/>
</dbReference>
<feature type="domain" description="HMG box" evidence="4">
    <location>
        <begin position="35"/>
        <end position="99"/>
    </location>
</feature>
<dbReference type="PANTHER" id="PTHR48112">
    <property type="entry name" value="HIGH MOBILITY GROUP PROTEIN DSP1"/>
    <property type="match status" value="1"/>
</dbReference>
<dbReference type="PANTHER" id="PTHR48112:SF22">
    <property type="entry name" value="MITOCHONDRIAL TRANSCRIPTION FACTOR A, ISOFORM B"/>
    <property type="match status" value="1"/>
</dbReference>
<keyword evidence="1 2" id="KW-0238">DNA-binding</keyword>
<dbReference type="SMART" id="SM00398">
    <property type="entry name" value="HMG"/>
    <property type="match status" value="1"/>
</dbReference>
<sequence length="412" mass="46807">MAKTSKGSKKTSRRSSGASTSKHKRVKKVKDPNAPKRAKSAYMFWLSENRSRIAKPGMSVVDVSKAAGIEWGKVKDKSKYEKMAIQDKQRYEARNLILEDLTLEEFNGPQYKGHGWAGMAPHIFGVCNVGWKPSGLWWGKRSNSRENTGGSHVVRKMSGEYVMSVGSLVGCGGVTYTMLRVTVSPSTVIKCSAFFRKFVSFAQSSISDQLSQPSVTKRPDESFVLLEEDKSVIPVFDLNRRLGNVFAQFRYRYFFEKEFTVQGFLNGAIQAAMLCADNIRRGDWGNLRRIMIDDAVSELQTRFDPFKFEDFERLQFSIDDVIYSVIDSSYTCGKTQPGVSGLRSFFPMKHRAFYSQAIIYIKKSNIDQSKSIEYLLRTSPPRSLLICNITLSRILNPLGMWKVTRINFFDYP</sequence>
<keyword evidence="2" id="KW-0539">Nucleus</keyword>
<evidence type="ECO:0000256" key="3">
    <source>
        <dbReference type="SAM" id="MobiDB-lite"/>
    </source>
</evidence>
<proteinExistence type="predicted"/>
<keyword evidence="5" id="KW-1185">Reference proteome</keyword>
<dbReference type="AlphaFoldDB" id="A0A915Q4M4"/>